<sequence length="84" mass="8770">MAGYKGKGVKSANYDEATGAGTSREGAWGAGNLQTTDLDSGNWDVGSSGSQQSSDLGEGEQWESQNRQGENTGESRGRAGKQNR</sequence>
<evidence type="ECO:0000313" key="2">
    <source>
        <dbReference type="EMBL" id="TFW32866.1"/>
    </source>
</evidence>
<dbReference type="RefSeq" id="WP_135189247.1">
    <property type="nucleotide sequence ID" value="NZ_SPUM01000047.1"/>
</dbReference>
<evidence type="ECO:0000256" key="1">
    <source>
        <dbReference type="SAM" id="MobiDB-lite"/>
    </source>
</evidence>
<feature type="region of interest" description="Disordered" evidence="1">
    <location>
        <begin position="1"/>
        <end position="84"/>
    </location>
</feature>
<dbReference type="AlphaFoldDB" id="A0A4Y9T4Y9"/>
<reference evidence="2 3" key="1">
    <citation type="submission" date="2019-03" db="EMBL/GenBank/DDBJ databases">
        <title>Draft genome of Massilia hortus sp. nov., a novel bacterial species of the Oxalobacteraceae family.</title>
        <authorList>
            <person name="Peta V."/>
            <person name="Raths R."/>
            <person name="Bucking H."/>
        </authorList>
    </citation>
    <scope>NUCLEOTIDE SEQUENCE [LARGE SCALE GENOMIC DNA]</scope>
    <source>
        <strain evidence="2 3">ONC3</strain>
    </source>
</reference>
<protein>
    <submittedName>
        <fullName evidence="2">Uncharacterized protein</fullName>
    </submittedName>
</protein>
<dbReference type="EMBL" id="SPUM01000047">
    <property type="protein sequence ID" value="TFW32866.1"/>
    <property type="molecule type" value="Genomic_DNA"/>
</dbReference>
<feature type="compositionally biased region" description="Polar residues" evidence="1">
    <location>
        <begin position="62"/>
        <end position="74"/>
    </location>
</feature>
<accession>A0A4Y9T4Y9</accession>
<organism evidence="2 3">
    <name type="scientific">Massilia horti</name>
    <dbReference type="NCBI Taxonomy" id="2562153"/>
    <lineage>
        <taxon>Bacteria</taxon>
        <taxon>Pseudomonadati</taxon>
        <taxon>Pseudomonadota</taxon>
        <taxon>Betaproteobacteria</taxon>
        <taxon>Burkholderiales</taxon>
        <taxon>Oxalobacteraceae</taxon>
        <taxon>Telluria group</taxon>
        <taxon>Massilia</taxon>
    </lineage>
</organism>
<dbReference type="Proteomes" id="UP000297258">
    <property type="component" value="Unassembled WGS sequence"/>
</dbReference>
<name>A0A4Y9T4Y9_9BURK</name>
<evidence type="ECO:0000313" key="3">
    <source>
        <dbReference type="Proteomes" id="UP000297258"/>
    </source>
</evidence>
<proteinExistence type="predicted"/>
<gene>
    <name evidence="2" type="ORF">E4O92_08035</name>
</gene>
<keyword evidence="3" id="KW-1185">Reference proteome</keyword>
<comment type="caution">
    <text evidence="2">The sequence shown here is derived from an EMBL/GenBank/DDBJ whole genome shotgun (WGS) entry which is preliminary data.</text>
</comment>